<keyword evidence="1" id="KW-0378">Hydrolase</keyword>
<feature type="domain" description="SMP-30/Gluconolactonase/LRE-like region" evidence="4">
    <location>
        <begin position="94"/>
        <end position="324"/>
    </location>
</feature>
<organism evidence="5 6">
    <name type="scientific">Blastopirellula marina</name>
    <dbReference type="NCBI Taxonomy" id="124"/>
    <lineage>
        <taxon>Bacteria</taxon>
        <taxon>Pseudomonadati</taxon>
        <taxon>Planctomycetota</taxon>
        <taxon>Planctomycetia</taxon>
        <taxon>Pirellulales</taxon>
        <taxon>Pirellulaceae</taxon>
        <taxon>Blastopirellula</taxon>
    </lineage>
</organism>
<dbReference type="Pfam" id="PF08450">
    <property type="entry name" value="SGL"/>
    <property type="match status" value="1"/>
</dbReference>
<evidence type="ECO:0000313" key="5">
    <source>
        <dbReference type="EMBL" id="PQO38283.1"/>
    </source>
</evidence>
<dbReference type="InterPro" id="IPR011042">
    <property type="entry name" value="6-blade_b-propeller_TolB-like"/>
</dbReference>
<dbReference type="InterPro" id="IPR005511">
    <property type="entry name" value="SMP-30"/>
</dbReference>
<sequence length="346" mass="37102">MAKESTADATGERSSPTRCVGCGAMWSAKTNWPPVRITCFPISSPRIGFHPMRPLVIALLCFLPAPLLAQDMPLSDVLIAGQDWEVVAEGYKFTDGPAVDADGNVYFTDVPGQLVLKIDHATKQVTKFSEGEGGTSGLMFGPDGRLYGSQYFNRRIVAFDAEGKVEVIAEDLGANDLVVASNGNIYCTDTPGHQVWLVRPNGEKQVVAKDIAAPNGIILWPKEGTLVVADSAGKNLLAYRVEEDGTLSYGAPVYTCRVRQKDAPSKADGMTVDSAGRLYVATDLGLQMFDPTSRICGVFSKPTSAFTSNVVLGGPQLDTFYVTCGGGIYRRATQATGLRYGKVNEK</sequence>
<evidence type="ECO:0000256" key="3">
    <source>
        <dbReference type="PIRSR" id="PIRSR605511-2"/>
    </source>
</evidence>
<feature type="active site" description="Proton donor/acceptor" evidence="2">
    <location>
        <position position="268"/>
    </location>
</feature>
<dbReference type="PANTHER" id="PTHR47572:SF4">
    <property type="entry name" value="LACTONASE DRP35"/>
    <property type="match status" value="1"/>
</dbReference>
<feature type="binding site" evidence="3">
    <location>
        <position position="215"/>
    </location>
    <ligand>
        <name>a divalent metal cation</name>
        <dbReference type="ChEBI" id="CHEBI:60240"/>
    </ligand>
</feature>
<dbReference type="InterPro" id="IPR051262">
    <property type="entry name" value="SMP-30/CGR1_Lactonase"/>
</dbReference>
<evidence type="ECO:0000256" key="1">
    <source>
        <dbReference type="ARBA" id="ARBA00022801"/>
    </source>
</evidence>
<proteinExistence type="predicted"/>
<dbReference type="InterPro" id="IPR013658">
    <property type="entry name" value="SGL"/>
</dbReference>
<dbReference type="PANTHER" id="PTHR47572">
    <property type="entry name" value="LIPOPROTEIN-RELATED"/>
    <property type="match status" value="1"/>
</dbReference>
<dbReference type="Proteomes" id="UP000239388">
    <property type="component" value="Unassembled WGS sequence"/>
</dbReference>
<name>A0A2S8G1G6_9BACT</name>
<dbReference type="EMBL" id="PUIB01000011">
    <property type="protein sequence ID" value="PQO38283.1"/>
    <property type="molecule type" value="Genomic_DNA"/>
</dbReference>
<evidence type="ECO:0000256" key="2">
    <source>
        <dbReference type="PIRSR" id="PIRSR605511-1"/>
    </source>
</evidence>
<keyword evidence="3" id="KW-0479">Metal-binding</keyword>
<keyword evidence="3" id="KW-0862">Zinc</keyword>
<comment type="cofactor">
    <cofactor evidence="3">
        <name>Zn(2+)</name>
        <dbReference type="ChEBI" id="CHEBI:29105"/>
    </cofactor>
    <text evidence="3">Binds 1 divalent metal cation per subunit.</text>
</comment>
<dbReference type="Gene3D" id="2.120.10.30">
    <property type="entry name" value="TolB, C-terminal domain"/>
    <property type="match status" value="1"/>
</dbReference>
<evidence type="ECO:0000259" key="4">
    <source>
        <dbReference type="Pfam" id="PF08450"/>
    </source>
</evidence>
<reference evidence="5 6" key="1">
    <citation type="submission" date="2018-02" db="EMBL/GenBank/DDBJ databases">
        <title>Comparative genomes isolates from brazilian mangrove.</title>
        <authorList>
            <person name="Araujo J.E."/>
            <person name="Taketani R.G."/>
            <person name="Silva M.C.P."/>
            <person name="Loureco M.V."/>
            <person name="Andreote F.D."/>
        </authorList>
    </citation>
    <scope>NUCLEOTIDE SEQUENCE [LARGE SCALE GENOMIC DNA]</scope>
    <source>
        <strain evidence="5 6">NAP PRIS-MGV</strain>
    </source>
</reference>
<dbReference type="SUPFAM" id="SSF63829">
    <property type="entry name" value="Calcium-dependent phosphotriesterase"/>
    <property type="match status" value="1"/>
</dbReference>
<dbReference type="GO" id="GO:0046872">
    <property type="term" value="F:metal ion binding"/>
    <property type="evidence" value="ECO:0007669"/>
    <property type="project" value="UniProtKB-KW"/>
</dbReference>
<evidence type="ECO:0000313" key="6">
    <source>
        <dbReference type="Proteomes" id="UP000239388"/>
    </source>
</evidence>
<protein>
    <recommendedName>
        <fullName evidence="4">SMP-30/Gluconolactonase/LRE-like region domain-containing protein</fullName>
    </recommendedName>
</protein>
<feature type="binding site" evidence="3">
    <location>
        <position position="268"/>
    </location>
    <ligand>
        <name>a divalent metal cation</name>
        <dbReference type="ChEBI" id="CHEBI:60240"/>
    </ligand>
</feature>
<accession>A0A2S8G1G6</accession>
<feature type="binding site" evidence="3">
    <location>
        <position position="175"/>
    </location>
    <ligand>
        <name>substrate</name>
    </ligand>
</feature>
<gene>
    <name evidence="5" type="ORF">C5Y98_09450</name>
</gene>
<dbReference type="PRINTS" id="PR01790">
    <property type="entry name" value="SMP30FAMILY"/>
</dbReference>
<dbReference type="AlphaFoldDB" id="A0A2S8G1G6"/>
<comment type="caution">
    <text evidence="5">The sequence shown here is derived from an EMBL/GenBank/DDBJ whole genome shotgun (WGS) entry which is preliminary data.</text>
</comment>
<dbReference type="GO" id="GO:0016787">
    <property type="term" value="F:hydrolase activity"/>
    <property type="evidence" value="ECO:0007669"/>
    <property type="project" value="UniProtKB-KW"/>
</dbReference>